<dbReference type="InterPro" id="IPR006059">
    <property type="entry name" value="SBP"/>
</dbReference>
<evidence type="ECO:0000256" key="1">
    <source>
        <dbReference type="SAM" id="SignalP"/>
    </source>
</evidence>
<reference evidence="2 3" key="1">
    <citation type="journal article" date="2015" name="Stand. Genomic Sci.">
        <title>Genomic Encyclopedia of Bacterial and Archaeal Type Strains, Phase III: the genomes of soil and plant-associated and newly described type strains.</title>
        <authorList>
            <person name="Whitman W.B."/>
            <person name="Woyke T."/>
            <person name="Klenk H.P."/>
            <person name="Zhou Y."/>
            <person name="Lilburn T.G."/>
            <person name="Beck B.J."/>
            <person name="De Vos P."/>
            <person name="Vandamme P."/>
            <person name="Eisen J.A."/>
            <person name="Garrity G."/>
            <person name="Hugenholtz P."/>
            <person name="Kyrpides N.C."/>
        </authorList>
    </citation>
    <scope>NUCLEOTIDE SEQUENCE [LARGE SCALE GENOMIC DNA]</scope>
    <source>
        <strain evidence="2 3">VKM Ac-2540</strain>
    </source>
</reference>
<dbReference type="PANTHER" id="PTHR43649">
    <property type="entry name" value="ARABINOSE-BINDING PROTEIN-RELATED"/>
    <property type="match status" value="1"/>
</dbReference>
<gene>
    <name evidence="2" type="ORF">EV645_3173</name>
</gene>
<dbReference type="Proteomes" id="UP000292027">
    <property type="component" value="Unassembled WGS sequence"/>
</dbReference>
<dbReference type="SUPFAM" id="SSF53850">
    <property type="entry name" value="Periplasmic binding protein-like II"/>
    <property type="match status" value="1"/>
</dbReference>
<name>A0A4Q7X015_9ACTN</name>
<evidence type="ECO:0000313" key="2">
    <source>
        <dbReference type="EMBL" id="RZU15635.1"/>
    </source>
</evidence>
<comment type="caution">
    <text evidence="2">The sequence shown here is derived from an EMBL/GenBank/DDBJ whole genome shotgun (WGS) entry which is preliminary data.</text>
</comment>
<dbReference type="InterPro" id="IPR050490">
    <property type="entry name" value="Bact_solute-bd_prot1"/>
</dbReference>
<dbReference type="OrthoDB" id="8317736at2"/>
<feature type="chain" id="PRO_5038664960" evidence="1">
    <location>
        <begin position="24"/>
        <end position="439"/>
    </location>
</feature>
<feature type="signal peptide" evidence="1">
    <location>
        <begin position="1"/>
        <end position="23"/>
    </location>
</feature>
<accession>A0A4Q7X015</accession>
<sequence>MYRSGTRRATVLTVIALAAAGLAACGSGSKEQAQSGPVSLTWWGWNAFNNVQAIKDFEAANPQIKVTYKQYAYNDYVTALRPGLSSDKGPDVFQVQPGDLTTNFGPLAVPVEDRAAKDLGKDWAGKFNPEGLSQLQLDKKQVALPAYMSAAGLIYYNKKILDQYGLGVPTDFEQWKKVCATLKTHNLKCLAHGAKDAWVNTDVYLSLINSIAPGRVYDAIQGKASWTDQEFVQAMSAWKDLFTSGIIPAGATAATEYPDAQTTFLSDQAAFIALGTWNTPATMTKTGQTDAQKTVTKKIDGLFLSAPFPAPVTGGEPTKPFGGPDNGFAVSAKSSKQDAAFKFLEFLTAGDGQKIQAAGGNIPAITSVKVATTDVINPTQVADIERQQHSLTDLIGARQIPYSDLTTALGDALSAVAAGTTSPEDALKKVESASKSVSR</sequence>
<dbReference type="AlphaFoldDB" id="A0A4Q7X015"/>
<dbReference type="PROSITE" id="PS51257">
    <property type="entry name" value="PROKAR_LIPOPROTEIN"/>
    <property type="match status" value="1"/>
</dbReference>
<keyword evidence="3" id="KW-1185">Reference proteome</keyword>
<dbReference type="Pfam" id="PF01547">
    <property type="entry name" value="SBP_bac_1"/>
    <property type="match status" value="1"/>
</dbReference>
<dbReference type="PANTHER" id="PTHR43649:SF12">
    <property type="entry name" value="DIACETYLCHITOBIOSE BINDING PROTEIN DASA"/>
    <property type="match status" value="1"/>
</dbReference>
<dbReference type="Gene3D" id="3.40.190.10">
    <property type="entry name" value="Periplasmic binding protein-like II"/>
    <property type="match status" value="2"/>
</dbReference>
<keyword evidence="1" id="KW-0732">Signal</keyword>
<dbReference type="RefSeq" id="WP_130444355.1">
    <property type="nucleotide sequence ID" value="NZ_SHKR01000012.1"/>
</dbReference>
<organism evidence="2 3">
    <name type="scientific">Kribbella rubisoli</name>
    <dbReference type="NCBI Taxonomy" id="3075929"/>
    <lineage>
        <taxon>Bacteria</taxon>
        <taxon>Bacillati</taxon>
        <taxon>Actinomycetota</taxon>
        <taxon>Actinomycetes</taxon>
        <taxon>Propionibacteriales</taxon>
        <taxon>Kribbellaceae</taxon>
        <taxon>Kribbella</taxon>
    </lineage>
</organism>
<dbReference type="EMBL" id="SHKR01000012">
    <property type="protein sequence ID" value="RZU15635.1"/>
    <property type="molecule type" value="Genomic_DNA"/>
</dbReference>
<protein>
    <submittedName>
        <fullName evidence="2">Carbohydrate ABC transporter substrate-binding protein (CUT1 family)</fullName>
    </submittedName>
</protein>
<evidence type="ECO:0000313" key="3">
    <source>
        <dbReference type="Proteomes" id="UP000292027"/>
    </source>
</evidence>
<proteinExistence type="predicted"/>